<dbReference type="Proteomes" id="UP001139700">
    <property type="component" value="Unassembled WGS sequence"/>
</dbReference>
<dbReference type="PANTHER" id="PTHR43102:SF2">
    <property type="entry name" value="GAF DOMAIN-CONTAINING PROTEIN"/>
    <property type="match status" value="1"/>
</dbReference>
<evidence type="ECO:0000259" key="1">
    <source>
        <dbReference type="SMART" id="SM00065"/>
    </source>
</evidence>
<gene>
    <name evidence="2" type="ORF">LXM24_15335</name>
</gene>
<dbReference type="EMBL" id="JAJTTA010000002">
    <property type="protein sequence ID" value="MCF0041477.1"/>
    <property type="molecule type" value="Genomic_DNA"/>
</dbReference>
<dbReference type="PANTHER" id="PTHR43102">
    <property type="entry name" value="SLR1143 PROTEIN"/>
    <property type="match status" value="1"/>
</dbReference>
<dbReference type="InterPro" id="IPR029016">
    <property type="entry name" value="GAF-like_dom_sf"/>
</dbReference>
<dbReference type="Gene3D" id="3.30.450.40">
    <property type="match status" value="1"/>
</dbReference>
<proteinExistence type="predicted"/>
<comment type="caution">
    <text evidence="2">The sequence shown here is derived from an EMBL/GenBank/DDBJ whole genome shotgun (WGS) entry which is preliminary data.</text>
</comment>
<dbReference type="InterPro" id="IPR003018">
    <property type="entry name" value="GAF"/>
</dbReference>
<dbReference type="Pfam" id="PF01590">
    <property type="entry name" value="GAF"/>
    <property type="match status" value="1"/>
</dbReference>
<evidence type="ECO:0000313" key="3">
    <source>
        <dbReference type="Proteomes" id="UP001139700"/>
    </source>
</evidence>
<dbReference type="SUPFAM" id="SSF55781">
    <property type="entry name" value="GAF domain-like"/>
    <property type="match status" value="1"/>
</dbReference>
<dbReference type="SMART" id="SM00065">
    <property type="entry name" value="GAF"/>
    <property type="match status" value="1"/>
</dbReference>
<protein>
    <submittedName>
        <fullName evidence="2">GAF domain-containing protein</fullName>
    </submittedName>
</protein>
<sequence length="240" mass="27224">MAYSSTTPGERDRVRALADYNILDSLPEQDYDDITQLASEICQTPISLISLVDDSRQWFKSNHGLSVRETPREFAFCTHTIQNPSQVFIVTDSREDERFAQNPLVTDDPNVIFYAGAPLIDSRGFGLGSLCVIDHNPRVLTENQLVALQTLAKHVVNMIELRKADRSMRTLQRAFEESHHETQKAHHLLKSEFSPQIINAIQDLESLVPLPALQTEKNAAEKLRNTIQLLQHLQQVVKDL</sequence>
<reference evidence="2" key="1">
    <citation type="submission" date="2021-12" db="EMBL/GenBank/DDBJ databases">
        <title>Novel species in genus Dyadobacter.</title>
        <authorList>
            <person name="Ma C."/>
        </authorList>
    </citation>
    <scope>NUCLEOTIDE SEQUENCE</scope>
    <source>
        <strain evidence="2">CY399</strain>
    </source>
</reference>
<dbReference type="AlphaFoldDB" id="A0A9X1PBI0"/>
<organism evidence="2 3">
    <name type="scientific">Dyadobacter fanqingshengii</name>
    <dbReference type="NCBI Taxonomy" id="2906443"/>
    <lineage>
        <taxon>Bacteria</taxon>
        <taxon>Pseudomonadati</taxon>
        <taxon>Bacteroidota</taxon>
        <taxon>Cytophagia</taxon>
        <taxon>Cytophagales</taxon>
        <taxon>Spirosomataceae</taxon>
        <taxon>Dyadobacter</taxon>
    </lineage>
</organism>
<name>A0A9X1PBI0_9BACT</name>
<evidence type="ECO:0000313" key="2">
    <source>
        <dbReference type="EMBL" id="MCF0041477.1"/>
    </source>
</evidence>
<dbReference type="RefSeq" id="WP_234614232.1">
    <property type="nucleotide sequence ID" value="NZ_CP098806.1"/>
</dbReference>
<accession>A0A9X1PBI0</accession>
<feature type="domain" description="GAF" evidence="1">
    <location>
        <begin position="26"/>
        <end position="169"/>
    </location>
</feature>
<keyword evidence="3" id="KW-1185">Reference proteome</keyword>